<evidence type="ECO:0000256" key="4">
    <source>
        <dbReference type="ARBA" id="ARBA00023139"/>
    </source>
</evidence>
<proteinExistence type="inferred from homology"/>
<evidence type="ECO:0000313" key="9">
    <source>
        <dbReference type="EMBL" id="SDR16481.1"/>
    </source>
</evidence>
<dbReference type="PROSITE" id="PS51257">
    <property type="entry name" value="PROKAR_LIPOPROTEIN"/>
    <property type="match status" value="1"/>
</dbReference>
<dbReference type="Proteomes" id="UP000199301">
    <property type="component" value="Unassembled WGS sequence"/>
</dbReference>
<evidence type="ECO:0000256" key="7">
    <source>
        <dbReference type="PIRSR" id="PIRSR002854-1"/>
    </source>
</evidence>
<dbReference type="Gene3D" id="3.40.190.10">
    <property type="entry name" value="Periplasmic binding protein-like II"/>
    <property type="match status" value="2"/>
</dbReference>
<gene>
    <name evidence="9" type="ORF">SAMN04489718_3867</name>
</gene>
<evidence type="ECO:0000256" key="3">
    <source>
        <dbReference type="ARBA" id="ARBA00023136"/>
    </source>
</evidence>
<dbReference type="RefSeq" id="WP_092528001.1">
    <property type="nucleotide sequence ID" value="NZ_FNKO01000002.1"/>
</dbReference>
<dbReference type="InterPro" id="IPR004872">
    <property type="entry name" value="Lipoprotein_NlpA"/>
</dbReference>
<sequence length="270" mass="29398">MRTRRVLASLIAVCGLALAGCSGGTAAQDDPNAAIKVGVTPQPHGEILEYVKNNLAEDEGVKIELQRFSDYNRPNAAVANGSLDANYYQHKPFLREYKSERGGALHWVGGVHLEPLGIYSDKHDSVQDIPEGASLAIPNDPSNRGRALNLLQEQGLLKLKEGAEQEAEVRDIAENPKNLEIRTLKAAQLPRTLGDVQAAVINGNYALKANLDDPLALESTENNPYVNGVVTNPQMQDDPRVNKLVEMLQSQQVKDFIKREYGGKSVIPAS</sequence>
<reference evidence="10" key="1">
    <citation type="submission" date="2016-10" db="EMBL/GenBank/DDBJ databases">
        <authorList>
            <person name="Varghese N."/>
            <person name="Submissions S."/>
        </authorList>
    </citation>
    <scope>NUCLEOTIDE SEQUENCE [LARGE SCALE GENOMIC DNA]</scope>
    <source>
        <strain evidence="10">DSM 45459</strain>
    </source>
</reference>
<dbReference type="PANTHER" id="PTHR30429">
    <property type="entry name" value="D-METHIONINE-BINDING LIPOPROTEIN METQ"/>
    <property type="match status" value="1"/>
</dbReference>
<dbReference type="OrthoDB" id="9812878at2"/>
<dbReference type="EMBL" id="FNKO01000002">
    <property type="protein sequence ID" value="SDR16481.1"/>
    <property type="molecule type" value="Genomic_DNA"/>
</dbReference>
<keyword evidence="2 8" id="KW-0732">Signal</keyword>
<feature type="lipid moiety-binding region" description="S-diacylglycerol cysteine" evidence="7">
    <location>
        <position position="21"/>
    </location>
</feature>
<keyword evidence="10" id="KW-1185">Reference proteome</keyword>
<evidence type="ECO:0000256" key="5">
    <source>
        <dbReference type="ARBA" id="ARBA00023288"/>
    </source>
</evidence>
<dbReference type="PIRSF" id="PIRSF002854">
    <property type="entry name" value="MetQ"/>
    <property type="match status" value="1"/>
</dbReference>
<keyword evidence="4" id="KW-0564">Palmitate</keyword>
<feature type="signal peptide" evidence="8">
    <location>
        <begin position="1"/>
        <end position="19"/>
    </location>
</feature>
<dbReference type="SUPFAM" id="SSF53850">
    <property type="entry name" value="Periplasmic binding protein-like II"/>
    <property type="match status" value="1"/>
</dbReference>
<organism evidence="9 10">
    <name type="scientific">Actinopolyspora saharensis</name>
    <dbReference type="NCBI Taxonomy" id="995062"/>
    <lineage>
        <taxon>Bacteria</taxon>
        <taxon>Bacillati</taxon>
        <taxon>Actinomycetota</taxon>
        <taxon>Actinomycetes</taxon>
        <taxon>Actinopolysporales</taxon>
        <taxon>Actinopolysporaceae</taxon>
        <taxon>Actinopolyspora</taxon>
    </lineage>
</organism>
<dbReference type="STRING" id="995062.SAMN04489718_3867"/>
<evidence type="ECO:0000256" key="8">
    <source>
        <dbReference type="SAM" id="SignalP"/>
    </source>
</evidence>
<feature type="chain" id="PRO_5038469639" description="Lipoprotein" evidence="8">
    <location>
        <begin position="20"/>
        <end position="270"/>
    </location>
</feature>
<accession>A0A1H1GTK5</accession>
<evidence type="ECO:0000313" key="10">
    <source>
        <dbReference type="Proteomes" id="UP000199301"/>
    </source>
</evidence>
<evidence type="ECO:0000256" key="6">
    <source>
        <dbReference type="PIRNR" id="PIRNR002854"/>
    </source>
</evidence>
<evidence type="ECO:0000256" key="2">
    <source>
        <dbReference type="ARBA" id="ARBA00022729"/>
    </source>
</evidence>
<dbReference type="Pfam" id="PF03180">
    <property type="entry name" value="Lipoprotein_9"/>
    <property type="match status" value="1"/>
</dbReference>
<keyword evidence="5 6" id="KW-0449">Lipoprotein</keyword>
<dbReference type="PANTHER" id="PTHR30429:SF0">
    <property type="entry name" value="METHIONINE-BINDING LIPOPROTEIN METQ"/>
    <property type="match status" value="1"/>
</dbReference>
<name>A0A1H1GTK5_9ACTN</name>
<keyword evidence="3" id="KW-0472">Membrane</keyword>
<dbReference type="GO" id="GO:0016020">
    <property type="term" value="C:membrane"/>
    <property type="evidence" value="ECO:0007669"/>
    <property type="project" value="UniProtKB-SubCell"/>
</dbReference>
<evidence type="ECO:0000256" key="1">
    <source>
        <dbReference type="ARBA" id="ARBA00004635"/>
    </source>
</evidence>
<dbReference type="AlphaFoldDB" id="A0A1H1GTK5"/>
<comment type="subcellular location">
    <subcellularLocation>
        <location evidence="1">Membrane</location>
        <topology evidence="1">Lipid-anchor</topology>
    </subcellularLocation>
</comment>
<protein>
    <recommendedName>
        <fullName evidence="6">Lipoprotein</fullName>
    </recommendedName>
</protein>
<comment type="similarity">
    <text evidence="6">Belongs to the nlpA lipoprotein family.</text>
</comment>